<evidence type="ECO:0000259" key="3">
    <source>
        <dbReference type="Pfam" id="PF02894"/>
    </source>
</evidence>
<dbReference type="Proteomes" id="UP000295765">
    <property type="component" value="Unassembled WGS sequence"/>
</dbReference>
<dbReference type="InterPro" id="IPR050463">
    <property type="entry name" value="Gfo/Idh/MocA_oxidrdct_glycsds"/>
</dbReference>
<evidence type="ECO:0000313" key="5">
    <source>
        <dbReference type="Proteomes" id="UP000295765"/>
    </source>
</evidence>
<name>A0A4R2L4A9_9GAMM</name>
<dbReference type="PANTHER" id="PTHR43818:SF11">
    <property type="entry name" value="BCDNA.GH03377"/>
    <property type="match status" value="1"/>
</dbReference>
<evidence type="ECO:0000259" key="2">
    <source>
        <dbReference type="Pfam" id="PF01408"/>
    </source>
</evidence>
<dbReference type="SUPFAM" id="SSF55347">
    <property type="entry name" value="Glyceraldehyde-3-phosphate dehydrogenase-like, C-terminal domain"/>
    <property type="match status" value="1"/>
</dbReference>
<keyword evidence="1" id="KW-0560">Oxidoreductase</keyword>
<comment type="caution">
    <text evidence="4">The sequence shown here is derived from an EMBL/GenBank/DDBJ whole genome shotgun (WGS) entry which is preliminary data.</text>
</comment>
<dbReference type="EMBL" id="SLWY01000006">
    <property type="protein sequence ID" value="TCO82057.1"/>
    <property type="molecule type" value="Genomic_DNA"/>
</dbReference>
<proteinExistence type="predicted"/>
<organism evidence="4 5">
    <name type="scientific">Plasticicumulans lactativorans</name>
    <dbReference type="NCBI Taxonomy" id="1133106"/>
    <lineage>
        <taxon>Bacteria</taxon>
        <taxon>Pseudomonadati</taxon>
        <taxon>Pseudomonadota</taxon>
        <taxon>Gammaproteobacteria</taxon>
        <taxon>Candidatus Competibacteraceae</taxon>
        <taxon>Plasticicumulans</taxon>
    </lineage>
</organism>
<reference evidence="4 5" key="1">
    <citation type="submission" date="2019-03" db="EMBL/GenBank/DDBJ databases">
        <title>Genomic Encyclopedia of Type Strains, Phase IV (KMG-IV): sequencing the most valuable type-strain genomes for metagenomic binning, comparative biology and taxonomic classification.</title>
        <authorList>
            <person name="Goeker M."/>
        </authorList>
    </citation>
    <scope>NUCLEOTIDE SEQUENCE [LARGE SCALE GENOMIC DNA]</scope>
    <source>
        <strain evidence="4 5">DSM 25287</strain>
    </source>
</reference>
<dbReference type="Pfam" id="PF02894">
    <property type="entry name" value="GFO_IDH_MocA_C"/>
    <property type="match status" value="1"/>
</dbReference>
<evidence type="ECO:0000256" key="1">
    <source>
        <dbReference type="ARBA" id="ARBA00023002"/>
    </source>
</evidence>
<protein>
    <submittedName>
        <fullName evidence="4">Putative dehydrogenase</fullName>
    </submittedName>
</protein>
<feature type="domain" description="Gfo/Idh/MocA-like oxidoreductase N-terminal" evidence="2">
    <location>
        <begin position="23"/>
        <end position="141"/>
    </location>
</feature>
<sequence>MSRRPPAGLAAVRAARVPDSRRLRVGVIGLGSGCTHIDGWRQHPNVDVVALADADADRLDVAGERFDVATCYTCAETMLDIERFDVISLCTPNRFHKALAIAALEAGCHVLCEKPMALGATEAREMLAAARRNGRRLMVNFPCRFSAQSRALKAQVDAGLFGDFYFGRSVWHRRRGLPDGSRALADLGVHRLDLALWLMGHPRPTWVLGSTHEPTAGGGWAGDVGDLATALIRFDNGATLVLEASRATHIGEAELMETRLFGTRAGLLQKNLDGGPRCEAQIFLEQAGTPCDLHLRPAAPEAPSAMYEFAEAILNERPHPAPGEEGLVVMEILDAICQSARSGEPVRFAA</sequence>
<evidence type="ECO:0000313" key="4">
    <source>
        <dbReference type="EMBL" id="TCO82057.1"/>
    </source>
</evidence>
<dbReference type="InterPro" id="IPR004104">
    <property type="entry name" value="Gfo/Idh/MocA-like_OxRdtase_C"/>
</dbReference>
<dbReference type="PANTHER" id="PTHR43818">
    <property type="entry name" value="BCDNA.GH03377"/>
    <property type="match status" value="1"/>
</dbReference>
<keyword evidence="5" id="KW-1185">Reference proteome</keyword>
<gene>
    <name evidence="4" type="ORF">EV699_106152</name>
</gene>
<dbReference type="RefSeq" id="WP_243662581.1">
    <property type="nucleotide sequence ID" value="NZ_SLWY01000006.1"/>
</dbReference>
<dbReference type="AlphaFoldDB" id="A0A4R2L4A9"/>
<dbReference type="Gene3D" id="3.30.360.10">
    <property type="entry name" value="Dihydrodipicolinate Reductase, domain 2"/>
    <property type="match status" value="1"/>
</dbReference>
<dbReference type="InterPro" id="IPR000683">
    <property type="entry name" value="Gfo/Idh/MocA-like_OxRdtase_N"/>
</dbReference>
<dbReference type="InterPro" id="IPR036291">
    <property type="entry name" value="NAD(P)-bd_dom_sf"/>
</dbReference>
<dbReference type="Pfam" id="PF01408">
    <property type="entry name" value="GFO_IDH_MocA"/>
    <property type="match status" value="1"/>
</dbReference>
<dbReference type="GO" id="GO:0000166">
    <property type="term" value="F:nucleotide binding"/>
    <property type="evidence" value="ECO:0007669"/>
    <property type="project" value="InterPro"/>
</dbReference>
<dbReference type="GO" id="GO:0016491">
    <property type="term" value="F:oxidoreductase activity"/>
    <property type="evidence" value="ECO:0007669"/>
    <property type="project" value="UniProtKB-KW"/>
</dbReference>
<feature type="domain" description="Gfo/Idh/MocA-like oxidoreductase C-terminal" evidence="3">
    <location>
        <begin position="171"/>
        <end position="347"/>
    </location>
</feature>
<dbReference type="SUPFAM" id="SSF51735">
    <property type="entry name" value="NAD(P)-binding Rossmann-fold domains"/>
    <property type="match status" value="1"/>
</dbReference>
<dbReference type="Gene3D" id="3.40.50.720">
    <property type="entry name" value="NAD(P)-binding Rossmann-like Domain"/>
    <property type="match status" value="1"/>
</dbReference>
<accession>A0A4R2L4A9</accession>